<keyword evidence="3" id="KW-1185">Reference proteome</keyword>
<dbReference type="Gene3D" id="3.40.50.1820">
    <property type="entry name" value="alpha/beta hydrolase"/>
    <property type="match status" value="1"/>
</dbReference>
<dbReference type="RefSeq" id="XP_007916844.1">
    <property type="nucleotide sequence ID" value="XM_007918653.1"/>
</dbReference>
<evidence type="ECO:0000313" key="3">
    <source>
        <dbReference type="Proteomes" id="UP000014074"/>
    </source>
</evidence>
<dbReference type="OrthoDB" id="408631at2759"/>
<reference evidence="3" key="1">
    <citation type="journal article" date="2013" name="Genome Announc.">
        <title>Draft genome sequence of the ascomycete Phaeoacremonium aleophilum strain UCR-PA7, a causal agent of the esca disease complex in grapevines.</title>
        <authorList>
            <person name="Blanco-Ulate B."/>
            <person name="Rolshausen P."/>
            <person name="Cantu D."/>
        </authorList>
    </citation>
    <scope>NUCLEOTIDE SEQUENCE [LARGE SCALE GENOMIC DNA]</scope>
    <source>
        <strain evidence="3">UCR-PA7</strain>
    </source>
</reference>
<dbReference type="EMBL" id="KB933218">
    <property type="protein sequence ID" value="EON98393.1"/>
    <property type="molecule type" value="Genomic_DNA"/>
</dbReference>
<dbReference type="eggNOG" id="KOG1516">
    <property type="taxonomic scope" value="Eukaryota"/>
</dbReference>
<organism evidence="2 3">
    <name type="scientific">Phaeoacremonium minimum (strain UCR-PA7)</name>
    <name type="common">Esca disease fungus</name>
    <name type="synonym">Togninia minima</name>
    <dbReference type="NCBI Taxonomy" id="1286976"/>
    <lineage>
        <taxon>Eukaryota</taxon>
        <taxon>Fungi</taxon>
        <taxon>Dikarya</taxon>
        <taxon>Ascomycota</taxon>
        <taxon>Pezizomycotina</taxon>
        <taxon>Sordariomycetes</taxon>
        <taxon>Sordariomycetidae</taxon>
        <taxon>Togniniales</taxon>
        <taxon>Togniniaceae</taxon>
        <taxon>Phaeoacremonium</taxon>
    </lineage>
</organism>
<dbReference type="KEGG" id="tmn:UCRPA7_6112"/>
<name>R8BGE8_PHAM7</name>
<dbReference type="PANTHER" id="PTHR11559">
    <property type="entry name" value="CARBOXYLESTERASE"/>
    <property type="match status" value="1"/>
</dbReference>
<dbReference type="Pfam" id="PF00135">
    <property type="entry name" value="COesterase"/>
    <property type="match status" value="1"/>
</dbReference>
<dbReference type="InterPro" id="IPR002018">
    <property type="entry name" value="CarbesteraseB"/>
</dbReference>
<sequence>MYELVLSRANCSDVPDRLDCLRRLSYEDYVAASSGLVFFPTVDGSFLPTIGSIAKAAGAFYKVPIIAGTTTDDATSFAPTDRNTDEDVKRPPIVVGTGYTISNYSWTRILDLYPDDPTQGIPGSTGSERFEDLGYQYKRVCAIGGDILFQSPRRQDCQVFAAAGLPVYSYRFDTLPYVNGSNATYTDLVGTPGSAALGVKHSSDLPFVFNNPENGLSIVLGPKESYHALANTMSRMWISFAAHGDPNKHGIDGVPHWSTYEKGCKSKNFVFHADSPGGGYLESDTWRQAGMNYLIQTQAERVQ</sequence>
<gene>
    <name evidence="2" type="ORF">UCRPA7_6112</name>
</gene>
<dbReference type="SUPFAM" id="SSF53474">
    <property type="entry name" value="alpha/beta-Hydrolases"/>
    <property type="match status" value="1"/>
</dbReference>
<feature type="domain" description="Carboxylesterase type B" evidence="1">
    <location>
        <begin position="10"/>
        <end position="262"/>
    </location>
</feature>
<dbReference type="AlphaFoldDB" id="R8BGE8"/>
<dbReference type="InterPro" id="IPR050309">
    <property type="entry name" value="Type-B_Carboxylest/Lipase"/>
</dbReference>
<evidence type="ECO:0000313" key="2">
    <source>
        <dbReference type="EMBL" id="EON98393.1"/>
    </source>
</evidence>
<dbReference type="InterPro" id="IPR029058">
    <property type="entry name" value="AB_hydrolase_fold"/>
</dbReference>
<protein>
    <submittedName>
        <fullName evidence="2">Putative carboxylesterase family protein</fullName>
    </submittedName>
</protein>
<accession>R8BGE8</accession>
<proteinExistence type="predicted"/>
<evidence type="ECO:0000259" key="1">
    <source>
        <dbReference type="Pfam" id="PF00135"/>
    </source>
</evidence>
<dbReference type="GeneID" id="19326736"/>
<dbReference type="HOGENOM" id="CLU_006586_10_6_1"/>
<dbReference type="Proteomes" id="UP000014074">
    <property type="component" value="Unassembled WGS sequence"/>
</dbReference>